<evidence type="ECO:0000256" key="2">
    <source>
        <dbReference type="ARBA" id="ARBA00022801"/>
    </source>
</evidence>
<dbReference type="Pfam" id="PF01915">
    <property type="entry name" value="Glyco_hydro_3_C"/>
    <property type="match status" value="1"/>
</dbReference>
<dbReference type="SMART" id="SM01217">
    <property type="entry name" value="Fn3_like"/>
    <property type="match status" value="1"/>
</dbReference>
<feature type="domain" description="Fibronectin type III-like" evidence="3">
    <location>
        <begin position="706"/>
        <end position="775"/>
    </location>
</feature>
<dbReference type="InterPro" id="IPR026891">
    <property type="entry name" value="Fn3-like"/>
</dbReference>
<accession>A0A3E3J5D0</accession>
<dbReference type="PANTHER" id="PTHR42715:SF10">
    <property type="entry name" value="BETA-GLUCOSIDASE"/>
    <property type="match status" value="1"/>
</dbReference>
<evidence type="ECO:0000259" key="3">
    <source>
        <dbReference type="SMART" id="SM01217"/>
    </source>
</evidence>
<evidence type="ECO:0000313" key="4">
    <source>
        <dbReference type="EMBL" id="RGE74525.1"/>
    </source>
</evidence>
<dbReference type="EMBL" id="QVLU01000001">
    <property type="protein sequence ID" value="RGE74525.1"/>
    <property type="molecule type" value="Genomic_DNA"/>
</dbReference>
<dbReference type="Gene3D" id="2.60.40.10">
    <property type="entry name" value="Immunoglobulins"/>
    <property type="match status" value="1"/>
</dbReference>
<dbReference type="FunFam" id="2.60.40.10:FF:000495">
    <property type="entry name" value="Periplasmic beta-glucosidase"/>
    <property type="match status" value="1"/>
</dbReference>
<dbReference type="SUPFAM" id="SSF51445">
    <property type="entry name" value="(Trans)glycosidases"/>
    <property type="match status" value="1"/>
</dbReference>
<dbReference type="InterPro" id="IPR017853">
    <property type="entry name" value="GH"/>
</dbReference>
<dbReference type="InterPro" id="IPR036962">
    <property type="entry name" value="Glyco_hydro_3_N_sf"/>
</dbReference>
<dbReference type="PANTHER" id="PTHR42715">
    <property type="entry name" value="BETA-GLUCOSIDASE"/>
    <property type="match status" value="1"/>
</dbReference>
<sequence>MNSVEEAKERAALLLQEMSLEEKMGQLVGYYPKNWSAEELKRDYPHGAGQVACIGMRELDSLEKIVSYQKEIQSQIMELSEHHIPAIFHMEGLCGVLIQEGDCFPSGIGRASTWDPQLEEEVGDITGRQSRAVGASQILAPVLDISRDSRLGRQGETYGEDPALASAMGNAYIRGLQKERQGMLVESTAKHFLSYHNSQGGIHAAECETPGRLLREVYARPFQAAITEAGLRGIMPCYGAIDGEPVSASSALLQGLLREEMGFDGLVSADYCSISEIHDRQRLCESVTEAGSRALEAGVDMELPSKRSYNEELGSWFAQGKLDIALLDRAVFHILTEKYRMGLFENPYGLFGQELQECFHQEKDSDICLHTALKSMVLLKNGGILPLEKKIKKLAVIGYHAASTRAMFGGYTHMSMTERWLGAANTMAGMTAENTVSDEAVETYLGTYVQKEHPDAEDLAKRLKPKSNNLLEELRKRLPDTQIVYAFGYPHTGTDVSGHEEALRAAQDADLVLITLGGKYGTGSMASTGEGIDAVNINIPPCQEVFLKKLGKLKKPVVAVHFDGRPISSDAADTVADAILEAWNPGERSTEAIVKVLLGEYNPAGRLPVSVARTAGQEPVYYNHTNGSSYHQGTIGAFSSYMDCSYEPRYCFGHGLSYTSFQYSDMKITGMKNSGQKQEKICSVPPDGLVQVSLKVKNTGGWAGEEVVQIYLKDLYASMLRPVMELAGFRRIFLEAGEEKEVIFDIHASQMAFIDRMYQWKVEKGDIQVLAGASSVDIRLEGMFHITDDRLIDERTRSFYTIGKI</sequence>
<dbReference type="Pfam" id="PF00933">
    <property type="entry name" value="Glyco_hydro_3"/>
    <property type="match status" value="1"/>
</dbReference>
<comment type="caution">
    <text evidence="4">The sequence shown here is derived from an EMBL/GenBank/DDBJ whole genome shotgun (WGS) entry which is preliminary data.</text>
</comment>
<dbReference type="Gene3D" id="3.40.50.1700">
    <property type="entry name" value="Glycoside hydrolase family 3 C-terminal domain"/>
    <property type="match status" value="1"/>
</dbReference>
<keyword evidence="2" id="KW-0378">Hydrolase</keyword>
<dbReference type="InterPro" id="IPR002772">
    <property type="entry name" value="Glyco_hydro_3_C"/>
</dbReference>
<dbReference type="SUPFAM" id="SSF52279">
    <property type="entry name" value="Beta-D-glucan exohydrolase, C-terminal domain"/>
    <property type="match status" value="1"/>
</dbReference>
<dbReference type="Gene3D" id="3.20.20.300">
    <property type="entry name" value="Glycoside hydrolase, family 3, N-terminal domain"/>
    <property type="match status" value="1"/>
</dbReference>
<dbReference type="InterPro" id="IPR001764">
    <property type="entry name" value="Glyco_hydro_3_N"/>
</dbReference>
<dbReference type="InterPro" id="IPR013783">
    <property type="entry name" value="Ig-like_fold"/>
</dbReference>
<dbReference type="GO" id="GO:0005975">
    <property type="term" value="P:carbohydrate metabolic process"/>
    <property type="evidence" value="ECO:0007669"/>
    <property type="project" value="InterPro"/>
</dbReference>
<dbReference type="AlphaFoldDB" id="A0A3E3J5D0"/>
<dbReference type="InterPro" id="IPR036881">
    <property type="entry name" value="Glyco_hydro_3_C_sf"/>
</dbReference>
<proteinExistence type="inferred from homology"/>
<organism evidence="4 5">
    <name type="scientific">Eisenbergiella massiliensis</name>
    <dbReference type="NCBI Taxonomy" id="1720294"/>
    <lineage>
        <taxon>Bacteria</taxon>
        <taxon>Bacillati</taxon>
        <taxon>Bacillota</taxon>
        <taxon>Clostridia</taxon>
        <taxon>Lachnospirales</taxon>
        <taxon>Lachnospiraceae</taxon>
        <taxon>Eisenbergiella</taxon>
    </lineage>
</organism>
<evidence type="ECO:0000313" key="5">
    <source>
        <dbReference type="Proteomes" id="UP000261166"/>
    </source>
</evidence>
<reference evidence="4 5" key="1">
    <citation type="submission" date="2018-08" db="EMBL/GenBank/DDBJ databases">
        <title>A genome reference for cultivated species of the human gut microbiota.</title>
        <authorList>
            <person name="Zou Y."/>
            <person name="Xue W."/>
            <person name="Luo G."/>
        </authorList>
    </citation>
    <scope>NUCLEOTIDE SEQUENCE [LARGE SCALE GENOMIC DNA]</scope>
    <source>
        <strain evidence="4 5">AF26-4BH</strain>
    </source>
</reference>
<name>A0A3E3J5D0_9FIRM</name>
<protein>
    <submittedName>
        <fullName evidence="4">Beta-glucosidase</fullName>
    </submittedName>
</protein>
<dbReference type="RefSeq" id="WP_117530431.1">
    <property type="nucleotide sequence ID" value="NZ_JBKUNB010000021.1"/>
</dbReference>
<dbReference type="GO" id="GO:0008422">
    <property type="term" value="F:beta-glucosidase activity"/>
    <property type="evidence" value="ECO:0007669"/>
    <property type="project" value="UniProtKB-ARBA"/>
</dbReference>
<dbReference type="Proteomes" id="UP000261166">
    <property type="component" value="Unassembled WGS sequence"/>
</dbReference>
<comment type="similarity">
    <text evidence="1">Belongs to the glycosyl hydrolase 3 family.</text>
</comment>
<dbReference type="Pfam" id="PF14310">
    <property type="entry name" value="Fn3-like"/>
    <property type="match status" value="1"/>
</dbReference>
<dbReference type="InterPro" id="IPR050288">
    <property type="entry name" value="Cellulose_deg_GH3"/>
</dbReference>
<evidence type="ECO:0000256" key="1">
    <source>
        <dbReference type="ARBA" id="ARBA00005336"/>
    </source>
</evidence>
<gene>
    <name evidence="4" type="ORF">DWY69_00715</name>
</gene>
<dbReference type="PRINTS" id="PR00133">
    <property type="entry name" value="GLHYDRLASE3"/>
</dbReference>
<dbReference type="OrthoDB" id="98455at2"/>